<dbReference type="Proteomes" id="UP001060504">
    <property type="component" value="Unassembled WGS sequence"/>
</dbReference>
<gene>
    <name evidence="2" type="ORF">NGTWS1702_28650</name>
</gene>
<evidence type="ECO:0000313" key="3">
    <source>
        <dbReference type="Proteomes" id="UP001060504"/>
    </source>
</evidence>
<sequence length="66" mass="7413">MTARVSFMPSLSSPNVLDTGTSPTHEEQRWIVKYLFSSTNYGPKRLFGLQWGVVGQKRGAVPWDCP</sequence>
<proteinExistence type="predicted"/>
<organism evidence="2 3">
    <name type="scientific">Mycolicibacterium cyprinidarum</name>
    <dbReference type="NCBI Taxonomy" id="2860311"/>
    <lineage>
        <taxon>Bacteria</taxon>
        <taxon>Bacillati</taxon>
        <taxon>Actinomycetota</taxon>
        <taxon>Actinomycetes</taxon>
        <taxon>Mycobacteriales</taxon>
        <taxon>Mycobacteriaceae</taxon>
        <taxon>Mycolicibacterium</taxon>
    </lineage>
</organism>
<keyword evidence="3" id="KW-1185">Reference proteome</keyword>
<dbReference type="EMBL" id="BPRH01002996">
    <property type="protein sequence ID" value="GJF19806.1"/>
    <property type="molecule type" value="Genomic_DNA"/>
</dbReference>
<feature type="region of interest" description="Disordered" evidence="1">
    <location>
        <begin position="1"/>
        <end position="22"/>
    </location>
</feature>
<evidence type="ECO:0000256" key="1">
    <source>
        <dbReference type="SAM" id="MobiDB-lite"/>
    </source>
</evidence>
<protein>
    <submittedName>
        <fullName evidence="2">Uncharacterized protein</fullName>
    </submittedName>
</protein>
<evidence type="ECO:0000313" key="2">
    <source>
        <dbReference type="EMBL" id="GJF19806.1"/>
    </source>
</evidence>
<accession>A0ABQ4VCJ4</accession>
<reference evidence="2 3" key="1">
    <citation type="submission" date="2021-08" db="EMBL/GenBank/DDBJ databases">
        <title>Draft genome sequence of Mycolicibacterium sp. NGTWS1702 strain.</title>
        <authorList>
            <person name="Matsumoto M."/>
            <person name="Tang B.C.C."/>
            <person name="Machida Y."/>
            <person name="Matoyama H."/>
            <person name="Kishihara T."/>
            <person name="Sato S."/>
            <person name="Kondo I."/>
            <person name="Sano M."/>
            <person name="Kato G."/>
        </authorList>
    </citation>
    <scope>NUCLEOTIDE SEQUENCE [LARGE SCALE GENOMIC DNA]</scope>
    <source>
        <strain evidence="2 3">NGTWSNA01</strain>
    </source>
</reference>
<name>A0ABQ4VCJ4_9MYCO</name>
<feature type="compositionally biased region" description="Polar residues" evidence="1">
    <location>
        <begin position="9"/>
        <end position="22"/>
    </location>
</feature>
<comment type="caution">
    <text evidence="2">The sequence shown here is derived from an EMBL/GenBank/DDBJ whole genome shotgun (WGS) entry which is preliminary data.</text>
</comment>